<accession>W7Z459</accession>
<protein>
    <submittedName>
        <fullName evidence="2">Regulator of polyketide synthase expression</fullName>
    </submittedName>
</protein>
<dbReference type="Pfam" id="PF13556">
    <property type="entry name" value="HTH_30"/>
    <property type="match status" value="1"/>
</dbReference>
<dbReference type="InterPro" id="IPR051448">
    <property type="entry name" value="CdaR-like_regulators"/>
</dbReference>
<sequence>MVEMETLRSKLELIIGSSIRMKELSKPQSELMYSAERLLQDFLNIDEFTWFPLYVKNGVLHVFEVKSDCISSEVMQLIAMLVRQQREEPLSAHGEEERGILRLSQWIQAQLELEQGEAELPDDLEFKRRLGVDMVPFLLICESIHITEVSSTALKRLLRSYFDGDVILIPLREQEWLVLARKELVAGGNDEKDDDGVESETDMLSAFGLGLYELIASEWVGTFHLALAPVFSPVKSLPSMVGMLRETIFLGRTFHVTEHVHFPWELLLERLIYSIPPVQRRRFLDQAGDHGVLFTDSETLATLETFFQLDCNVSETAKRLYIHRNTLLYRLDKIKQETGLDVRSFGDAVLVKLTMLLYKVTKRK</sequence>
<dbReference type="AlphaFoldDB" id="W7Z459"/>
<organism evidence="2 3">
    <name type="scientific">Paenibacillus pini JCM 16418</name>
    <dbReference type="NCBI Taxonomy" id="1236976"/>
    <lineage>
        <taxon>Bacteria</taxon>
        <taxon>Bacillati</taxon>
        <taxon>Bacillota</taxon>
        <taxon>Bacilli</taxon>
        <taxon>Bacillales</taxon>
        <taxon>Paenibacillaceae</taxon>
        <taxon>Paenibacillus</taxon>
    </lineage>
</organism>
<evidence type="ECO:0000313" key="2">
    <source>
        <dbReference type="EMBL" id="GAF09139.1"/>
    </source>
</evidence>
<name>W7Z459_9BACL</name>
<evidence type="ECO:0000313" key="3">
    <source>
        <dbReference type="Proteomes" id="UP000019364"/>
    </source>
</evidence>
<dbReference type="SUPFAM" id="SSF46689">
    <property type="entry name" value="Homeodomain-like"/>
    <property type="match status" value="1"/>
</dbReference>
<dbReference type="InterPro" id="IPR009057">
    <property type="entry name" value="Homeodomain-like_sf"/>
</dbReference>
<dbReference type="PANTHER" id="PTHR33744">
    <property type="entry name" value="CARBOHYDRATE DIACID REGULATOR"/>
    <property type="match status" value="1"/>
</dbReference>
<dbReference type="PANTHER" id="PTHR33744:SF15">
    <property type="entry name" value="CARBOHYDRATE DIACID REGULATOR"/>
    <property type="match status" value="1"/>
</dbReference>
<dbReference type="InterPro" id="IPR042070">
    <property type="entry name" value="PucR_C-HTH_sf"/>
</dbReference>
<reference evidence="2 3" key="1">
    <citation type="journal article" date="2014" name="Genome Announc.">
        <title>Draft Genome Sequence of Paenibacillus pini JCM 16418T, Isolated from the Rhizosphere of Pine Tree.</title>
        <authorList>
            <person name="Yuki M."/>
            <person name="Oshima K."/>
            <person name="Suda W."/>
            <person name="Oshida Y."/>
            <person name="Kitamura K."/>
            <person name="Iida Y."/>
            <person name="Hattori M."/>
            <person name="Ohkuma M."/>
        </authorList>
    </citation>
    <scope>NUCLEOTIDE SEQUENCE [LARGE SCALE GENOMIC DNA]</scope>
    <source>
        <strain evidence="2 3">JCM 16418</strain>
    </source>
</reference>
<dbReference type="OrthoDB" id="9792148at2"/>
<keyword evidence="3" id="KW-1185">Reference proteome</keyword>
<feature type="domain" description="PucR C-terminal helix-turn-helix" evidence="1">
    <location>
        <begin position="300"/>
        <end position="355"/>
    </location>
</feature>
<proteinExistence type="predicted"/>
<comment type="caution">
    <text evidence="2">The sequence shown here is derived from an EMBL/GenBank/DDBJ whole genome shotgun (WGS) entry which is preliminary data.</text>
</comment>
<gene>
    <name evidence="2" type="ORF">JCM16418_3259</name>
</gene>
<dbReference type="STRING" id="1236976.JCM16418_3259"/>
<dbReference type="Proteomes" id="UP000019364">
    <property type="component" value="Unassembled WGS sequence"/>
</dbReference>
<dbReference type="EMBL" id="BAVZ01000010">
    <property type="protein sequence ID" value="GAF09139.1"/>
    <property type="molecule type" value="Genomic_DNA"/>
</dbReference>
<dbReference type="InterPro" id="IPR025736">
    <property type="entry name" value="PucR_C-HTH_dom"/>
</dbReference>
<evidence type="ECO:0000259" key="1">
    <source>
        <dbReference type="Pfam" id="PF13556"/>
    </source>
</evidence>
<dbReference type="eggNOG" id="COG2508">
    <property type="taxonomic scope" value="Bacteria"/>
</dbReference>
<dbReference type="Gene3D" id="1.10.10.2840">
    <property type="entry name" value="PucR C-terminal helix-turn-helix domain"/>
    <property type="match status" value="1"/>
</dbReference>